<keyword evidence="3" id="KW-1185">Reference proteome</keyword>
<feature type="domain" description="F-box" evidence="1">
    <location>
        <begin position="4"/>
        <end position="50"/>
    </location>
</feature>
<sequence>MKQNLHFNELPMDIVLEILGQLPMEDILRVRQVCRRLCQASYQRSVWVSAYERSRLLLPEGPLSSQSSFQLEALMIRATKIERNWTSPRPAVFTQRRFPLELPTYDFGANIISGRFLQLVRNNGISWYDLDSSDIGTAVLTYSCPTVLPMYEHLHYQVNANGEGPDSVWVAFLSRSHFPPKIIILKVDLSAKKGYKVECHEEIPGGNITKIKIGFDWLLPVKEFTSPDEPMELFHIPSRSVVYLPMHHRAQHLSDLNCMNYAIAPGFLVLTFVLKNETLFDTYTLPRQLEPYSSGRLIRSHSGVYPHGISNIQVVESATPLERHQSIH</sequence>
<dbReference type="SMART" id="SM00256">
    <property type="entry name" value="FBOX"/>
    <property type="match status" value="1"/>
</dbReference>
<dbReference type="InterPro" id="IPR036047">
    <property type="entry name" value="F-box-like_dom_sf"/>
</dbReference>
<dbReference type="InterPro" id="IPR001810">
    <property type="entry name" value="F-box_dom"/>
</dbReference>
<dbReference type="OrthoDB" id="3019905at2759"/>
<gene>
    <name evidence="2" type="ORF">GALMADRAFT_855174</name>
</gene>
<evidence type="ECO:0000313" key="2">
    <source>
        <dbReference type="EMBL" id="KDR82868.1"/>
    </source>
</evidence>
<reference evidence="3" key="1">
    <citation type="journal article" date="2014" name="Proc. Natl. Acad. Sci. U.S.A.">
        <title>Extensive sampling of basidiomycete genomes demonstrates inadequacy of the white-rot/brown-rot paradigm for wood decay fungi.</title>
        <authorList>
            <person name="Riley R."/>
            <person name="Salamov A.A."/>
            <person name="Brown D.W."/>
            <person name="Nagy L.G."/>
            <person name="Floudas D."/>
            <person name="Held B.W."/>
            <person name="Levasseur A."/>
            <person name="Lombard V."/>
            <person name="Morin E."/>
            <person name="Otillar R."/>
            <person name="Lindquist E.A."/>
            <person name="Sun H."/>
            <person name="LaButti K.M."/>
            <person name="Schmutz J."/>
            <person name="Jabbour D."/>
            <person name="Luo H."/>
            <person name="Baker S.E."/>
            <person name="Pisabarro A.G."/>
            <person name="Walton J.D."/>
            <person name="Blanchette R.A."/>
            <person name="Henrissat B."/>
            <person name="Martin F."/>
            <person name="Cullen D."/>
            <person name="Hibbett D.S."/>
            <person name="Grigoriev I.V."/>
        </authorList>
    </citation>
    <scope>NUCLEOTIDE SEQUENCE [LARGE SCALE GENOMIC DNA]</scope>
    <source>
        <strain evidence="3">CBS 339.88</strain>
    </source>
</reference>
<dbReference type="AlphaFoldDB" id="A0A067TV47"/>
<dbReference type="Proteomes" id="UP000027222">
    <property type="component" value="Unassembled WGS sequence"/>
</dbReference>
<dbReference type="HOGENOM" id="CLU_047854_0_0_1"/>
<name>A0A067TV47_GALM3</name>
<dbReference type="EMBL" id="KL142369">
    <property type="protein sequence ID" value="KDR82868.1"/>
    <property type="molecule type" value="Genomic_DNA"/>
</dbReference>
<dbReference type="SUPFAM" id="SSF81383">
    <property type="entry name" value="F-box domain"/>
    <property type="match status" value="1"/>
</dbReference>
<dbReference type="Pfam" id="PF12937">
    <property type="entry name" value="F-box-like"/>
    <property type="match status" value="1"/>
</dbReference>
<dbReference type="Gene3D" id="1.20.1280.50">
    <property type="match status" value="1"/>
</dbReference>
<evidence type="ECO:0000259" key="1">
    <source>
        <dbReference type="PROSITE" id="PS50181"/>
    </source>
</evidence>
<dbReference type="PROSITE" id="PS50181">
    <property type="entry name" value="FBOX"/>
    <property type="match status" value="1"/>
</dbReference>
<dbReference type="STRING" id="685588.A0A067TV47"/>
<proteinExistence type="predicted"/>
<accession>A0A067TV47</accession>
<organism evidence="2 3">
    <name type="scientific">Galerina marginata (strain CBS 339.88)</name>
    <dbReference type="NCBI Taxonomy" id="685588"/>
    <lineage>
        <taxon>Eukaryota</taxon>
        <taxon>Fungi</taxon>
        <taxon>Dikarya</taxon>
        <taxon>Basidiomycota</taxon>
        <taxon>Agaricomycotina</taxon>
        <taxon>Agaricomycetes</taxon>
        <taxon>Agaricomycetidae</taxon>
        <taxon>Agaricales</taxon>
        <taxon>Agaricineae</taxon>
        <taxon>Strophariaceae</taxon>
        <taxon>Galerina</taxon>
    </lineage>
</organism>
<protein>
    <recommendedName>
        <fullName evidence="1">F-box domain-containing protein</fullName>
    </recommendedName>
</protein>
<evidence type="ECO:0000313" key="3">
    <source>
        <dbReference type="Proteomes" id="UP000027222"/>
    </source>
</evidence>